<dbReference type="Proteomes" id="UP000019118">
    <property type="component" value="Unassembled WGS sequence"/>
</dbReference>
<dbReference type="InterPro" id="IPR000479">
    <property type="entry name" value="CIMR_rpt"/>
</dbReference>
<keyword evidence="6" id="KW-0472">Membrane</keyword>
<comment type="subcellular location">
    <subcellularLocation>
        <location evidence="1">Endomembrane system</location>
    </subcellularLocation>
</comment>
<accession>A0AAR5NZG4</accession>
<proteinExistence type="predicted"/>
<evidence type="ECO:0000313" key="10">
    <source>
        <dbReference type="EnsemblMetazoa" id="XP_019754324.1"/>
    </source>
</evidence>
<dbReference type="Pfam" id="PF00878">
    <property type="entry name" value="CIMR"/>
    <property type="match status" value="2"/>
</dbReference>
<evidence type="ECO:0000256" key="7">
    <source>
        <dbReference type="ARBA" id="ARBA00023157"/>
    </source>
</evidence>
<feature type="domain" description="MRH" evidence="9">
    <location>
        <begin position="298"/>
        <end position="421"/>
    </location>
</feature>
<dbReference type="PANTHER" id="PTHR15071">
    <property type="entry name" value="MANNOSE-6-PHOSPHATE RECEPTOR FAMILY MEMBER"/>
    <property type="match status" value="1"/>
</dbReference>
<keyword evidence="4 8" id="KW-0732">Signal</keyword>
<dbReference type="GO" id="GO:0010008">
    <property type="term" value="C:endosome membrane"/>
    <property type="evidence" value="ECO:0007669"/>
    <property type="project" value="UniProtKB-SubCell"/>
</dbReference>
<dbReference type="GO" id="GO:0000139">
    <property type="term" value="C:Golgi membrane"/>
    <property type="evidence" value="ECO:0007669"/>
    <property type="project" value="UniProtKB-SubCell"/>
</dbReference>
<feature type="signal peptide" evidence="8">
    <location>
        <begin position="1"/>
        <end position="21"/>
    </location>
</feature>
<evidence type="ECO:0000256" key="1">
    <source>
        <dbReference type="ARBA" id="ARBA00004308"/>
    </source>
</evidence>
<sequence>MCLVKVMFCVFTMMEIGASVGLNNYCIDFSPKKLMPSFINVTSANYRIIFDLCKSLNVHYDGCKSDSAACLMNLNTNRAFSLGTAFTTTKNGTAISINSDKCTAKEKYSLVVHFNASVKGPILSKVDGQCQFHIDMRQPLVNRGITIYGEFIDLTPLARSYRIQTPTRNFSINIDRTEPSCRNKQLATENVNACQLDADGPIPLSQDSHFSVMYNGEKNLLFFSGRYSENYKKAERKIQIDLVCNWDKTAVQNNDLTFVPQQNQGKKYWFKLETALGCISHTINWVIQQNHLIFNVSNVCFESRDILTVDDLPLTNETSYYIHFCGPGHLPKPLSKVTETLNGIDINKGTSVLSSGISKEGFVEVTIIGKSKCMNSSYTQNPYWKTQINFSCDEKEHGPRFVETGSCYTHFLWKSPHACPKYNASHCTDMAPQHSSCIFRDGEKYFNLSSLDKTHTLKDKNLEFKFNVCGAVIDKDVPCTTTVSLAMINTSEIDIRKKFTSLGKYYDYTEVDGNLKLLFITGSFCGPTDYHSSIIFECAQVEENPILLPQRDRCNYEFRWRTQHACPYYQCMFTDSRSNIRIHLQHVHPIKLVGGTYTAEFHVCERFYSFCASDKNCTDVKFGDIRPTFLSNMTSLDIFVDIPCKKTDDFNQVTFNFICEDITYNEHFGPFRRSGCNIILDYYTSYVCRFQNDSVPRESAKLHFADNITRNLVPVENRVNPSLKNQRNKCLFTSPFTDKLLNPYNLTNNESLKKYCPIAIFNDTYRFVKLVYNSSQPCKVGQNMSYEIYLLCTNTMKPAEQ</sequence>
<keyword evidence="2" id="KW-0813">Transport</keyword>
<evidence type="ECO:0000313" key="11">
    <source>
        <dbReference type="Proteomes" id="UP000019118"/>
    </source>
</evidence>
<name>A0AAR5NZG4_DENPD</name>
<evidence type="ECO:0000256" key="5">
    <source>
        <dbReference type="ARBA" id="ARBA00022989"/>
    </source>
</evidence>
<evidence type="ECO:0000256" key="2">
    <source>
        <dbReference type="ARBA" id="ARBA00022448"/>
    </source>
</evidence>
<dbReference type="Gene3D" id="2.70.130.10">
    <property type="entry name" value="Mannose-6-phosphate receptor binding domain"/>
    <property type="match status" value="4"/>
</dbReference>
<dbReference type="InterPro" id="IPR044865">
    <property type="entry name" value="MRH_dom"/>
</dbReference>
<dbReference type="AlphaFoldDB" id="A0AAR5NZG4"/>
<reference evidence="10" key="2">
    <citation type="submission" date="2024-08" db="UniProtKB">
        <authorList>
            <consortium name="EnsemblMetazoa"/>
        </authorList>
    </citation>
    <scope>IDENTIFICATION</scope>
</reference>
<feature type="domain" description="MRH" evidence="9">
    <location>
        <begin position="435"/>
        <end position="568"/>
    </location>
</feature>
<keyword evidence="11" id="KW-1185">Reference proteome</keyword>
<dbReference type="GO" id="GO:0038023">
    <property type="term" value="F:signaling receptor activity"/>
    <property type="evidence" value="ECO:0007669"/>
    <property type="project" value="InterPro"/>
</dbReference>
<evidence type="ECO:0000256" key="4">
    <source>
        <dbReference type="ARBA" id="ARBA00022729"/>
    </source>
</evidence>
<dbReference type="SUPFAM" id="SSF50911">
    <property type="entry name" value="Mannose 6-phosphate receptor domain"/>
    <property type="match status" value="4"/>
</dbReference>
<evidence type="ECO:0000259" key="9">
    <source>
        <dbReference type="PROSITE" id="PS51914"/>
    </source>
</evidence>
<evidence type="ECO:0000256" key="8">
    <source>
        <dbReference type="SAM" id="SignalP"/>
    </source>
</evidence>
<dbReference type="GO" id="GO:0005537">
    <property type="term" value="F:D-mannose binding"/>
    <property type="evidence" value="ECO:0007669"/>
    <property type="project" value="InterPro"/>
</dbReference>
<protein>
    <recommendedName>
        <fullName evidence="9">MRH domain-containing protein</fullName>
    </recommendedName>
</protein>
<keyword evidence="7" id="KW-1015">Disulfide bond</keyword>
<evidence type="ECO:0000256" key="6">
    <source>
        <dbReference type="ARBA" id="ARBA00023136"/>
    </source>
</evidence>
<dbReference type="PANTHER" id="PTHR15071:SF0">
    <property type="entry name" value="MANNOSE 6-PHOSPHATE RECEPTOR-LIKE PROTEIN 1"/>
    <property type="match status" value="1"/>
</dbReference>
<dbReference type="InterPro" id="IPR009011">
    <property type="entry name" value="Man6P_isomerase_rcpt-bd_dom_sf"/>
</dbReference>
<evidence type="ECO:0000256" key="3">
    <source>
        <dbReference type="ARBA" id="ARBA00022692"/>
    </source>
</evidence>
<dbReference type="EnsemblMetazoa" id="XM_019898765.1">
    <property type="protein sequence ID" value="XP_019754324.1"/>
    <property type="gene ID" value="LOC109533439"/>
</dbReference>
<organism evidence="10 11">
    <name type="scientific">Dendroctonus ponderosae</name>
    <name type="common">Mountain pine beetle</name>
    <dbReference type="NCBI Taxonomy" id="77166"/>
    <lineage>
        <taxon>Eukaryota</taxon>
        <taxon>Metazoa</taxon>
        <taxon>Ecdysozoa</taxon>
        <taxon>Arthropoda</taxon>
        <taxon>Hexapoda</taxon>
        <taxon>Insecta</taxon>
        <taxon>Pterygota</taxon>
        <taxon>Neoptera</taxon>
        <taxon>Endopterygota</taxon>
        <taxon>Coleoptera</taxon>
        <taxon>Polyphaga</taxon>
        <taxon>Cucujiformia</taxon>
        <taxon>Curculionidae</taxon>
        <taxon>Scolytinae</taxon>
        <taxon>Dendroctonus</taxon>
    </lineage>
</organism>
<dbReference type="PROSITE" id="PS51914">
    <property type="entry name" value="MRH"/>
    <property type="match status" value="2"/>
</dbReference>
<reference evidence="11" key="1">
    <citation type="journal article" date="2013" name="Genome Biol.">
        <title>Draft genome of the mountain pine beetle, Dendroctonus ponderosae Hopkins, a major forest pest.</title>
        <authorList>
            <person name="Keeling C.I."/>
            <person name="Yuen M.M."/>
            <person name="Liao N.Y."/>
            <person name="Docking T.R."/>
            <person name="Chan S.K."/>
            <person name="Taylor G.A."/>
            <person name="Palmquist D.L."/>
            <person name="Jackman S.D."/>
            <person name="Nguyen A."/>
            <person name="Li M."/>
            <person name="Henderson H."/>
            <person name="Janes J.K."/>
            <person name="Zhao Y."/>
            <person name="Pandoh P."/>
            <person name="Moore R."/>
            <person name="Sperling F.A."/>
            <person name="Huber D.P."/>
            <person name="Birol I."/>
            <person name="Jones S.J."/>
            <person name="Bohlmann J."/>
        </authorList>
    </citation>
    <scope>NUCLEOTIDE SEQUENCE</scope>
</reference>
<dbReference type="SMART" id="SM01404">
    <property type="entry name" value="CIMR"/>
    <property type="match status" value="1"/>
</dbReference>
<keyword evidence="5" id="KW-1133">Transmembrane helix</keyword>
<dbReference type="GO" id="GO:0007041">
    <property type="term" value="P:lysosomal transport"/>
    <property type="evidence" value="ECO:0007669"/>
    <property type="project" value="InterPro"/>
</dbReference>
<feature type="chain" id="PRO_5043905233" description="MRH domain-containing protein" evidence="8">
    <location>
        <begin position="22"/>
        <end position="801"/>
    </location>
</feature>
<keyword evidence="3" id="KW-0812">Transmembrane</keyword>